<dbReference type="EMBL" id="KI894012">
    <property type="protein sequence ID" value="OCF49399.1"/>
    <property type="molecule type" value="Genomic_DNA"/>
</dbReference>
<dbReference type="EMBL" id="CP144526">
    <property type="protein sequence ID" value="WWC72304.1"/>
    <property type="molecule type" value="Genomic_DNA"/>
</dbReference>
<dbReference type="GO" id="GO:0005634">
    <property type="term" value="C:nucleus"/>
    <property type="evidence" value="ECO:0007669"/>
    <property type="project" value="UniProtKB-SubCell"/>
</dbReference>
<evidence type="ECO:0000256" key="2">
    <source>
        <dbReference type="ARBA" id="ARBA00022723"/>
    </source>
</evidence>
<keyword evidence="11" id="KW-1185">Reference proteome</keyword>
<dbReference type="GO" id="GO:0045944">
    <property type="term" value="P:positive regulation of transcription by RNA polymerase II"/>
    <property type="evidence" value="ECO:0007669"/>
    <property type="project" value="TreeGrafter"/>
</dbReference>
<dbReference type="SUPFAM" id="SSF57701">
    <property type="entry name" value="Zn2/Cys6 DNA-binding domain"/>
    <property type="match status" value="1"/>
</dbReference>
<dbReference type="Gene3D" id="4.10.240.10">
    <property type="entry name" value="Zn(2)-C6 fungal-type DNA-binding domain"/>
    <property type="match status" value="1"/>
</dbReference>
<keyword evidence="2" id="KW-0479">Metal-binding</keyword>
<keyword evidence="5" id="KW-0238">DNA-binding</keyword>
<dbReference type="SMART" id="SM00906">
    <property type="entry name" value="Fungal_trans"/>
    <property type="match status" value="1"/>
</dbReference>
<keyword evidence="6" id="KW-0804">Transcription</keyword>
<reference evidence="10" key="2">
    <citation type="submission" date="2013-07" db="EMBL/GenBank/DDBJ databases">
        <authorList>
            <consortium name="The Broad Institute Genome Sequencing Platform"/>
            <person name="Cuomo C."/>
            <person name="Litvintseva A."/>
            <person name="Chen Y."/>
            <person name="Heitman J."/>
            <person name="Sun S."/>
            <person name="Springer D."/>
            <person name="Dromer F."/>
            <person name="Young S.K."/>
            <person name="Zeng Q."/>
            <person name="Gargeya S."/>
            <person name="Fitzgerald M."/>
            <person name="Abouelleil A."/>
            <person name="Alvarado L."/>
            <person name="Berlin A.M."/>
            <person name="Chapman S.B."/>
            <person name="Dewar J."/>
            <person name="Goldberg J."/>
            <person name="Griggs A."/>
            <person name="Gujja S."/>
            <person name="Hansen M."/>
            <person name="Howarth C."/>
            <person name="Imamovic A."/>
            <person name="Larimer J."/>
            <person name="McCowan C."/>
            <person name="Murphy C."/>
            <person name="Pearson M."/>
            <person name="Priest M."/>
            <person name="Roberts A."/>
            <person name="Saif S."/>
            <person name="Shea T."/>
            <person name="Sykes S."/>
            <person name="Wortman J."/>
            <person name="Nusbaum C."/>
            <person name="Birren B."/>
        </authorList>
    </citation>
    <scope>NUCLEOTIDE SEQUENCE</scope>
    <source>
        <strain evidence="10">CBS 10737</strain>
    </source>
</reference>
<reference evidence="10" key="4">
    <citation type="submission" date="2024-02" db="EMBL/GenBank/DDBJ databases">
        <title>Comparative genomics of Cryptococcus and Kwoniella reveals pathogenesis evolution and contrasting modes of karyotype evolution via chromosome fusion or intercentromeric recombination.</title>
        <authorList>
            <person name="Coelho M.A."/>
            <person name="David-Palma M."/>
            <person name="Shea T."/>
            <person name="Bowers K."/>
            <person name="McGinley-Smith S."/>
            <person name="Mohammad A.W."/>
            <person name="Gnirke A."/>
            <person name="Yurkov A.M."/>
            <person name="Nowrousian M."/>
            <person name="Sun S."/>
            <person name="Cuomo C.A."/>
            <person name="Heitman J."/>
        </authorList>
    </citation>
    <scope>NUCLEOTIDE SEQUENCE</scope>
    <source>
        <strain evidence="10">CBS 10737</strain>
    </source>
</reference>
<reference evidence="9" key="1">
    <citation type="submission" date="2013-07" db="EMBL/GenBank/DDBJ databases">
        <title>The Genome Sequence of Cryptococcus pinus CBS10737.</title>
        <authorList>
            <consortium name="The Broad Institute Genome Sequencing Platform"/>
            <person name="Cuomo C."/>
            <person name="Litvintseva A."/>
            <person name="Chen Y."/>
            <person name="Heitman J."/>
            <person name="Sun S."/>
            <person name="Springer D."/>
            <person name="Dromer F."/>
            <person name="Young S.K."/>
            <person name="Zeng Q."/>
            <person name="Gargeya S."/>
            <person name="Fitzgerald M."/>
            <person name="Abouelleil A."/>
            <person name="Alvarado L."/>
            <person name="Berlin A.M."/>
            <person name="Chapman S.B."/>
            <person name="Dewar J."/>
            <person name="Goldberg J."/>
            <person name="Griggs A."/>
            <person name="Gujja S."/>
            <person name="Hansen M."/>
            <person name="Howarth C."/>
            <person name="Imamovic A."/>
            <person name="Larimer J."/>
            <person name="McCowan C."/>
            <person name="Murphy C."/>
            <person name="Pearson M."/>
            <person name="Priest M."/>
            <person name="Roberts A."/>
            <person name="Saif S."/>
            <person name="Shea T."/>
            <person name="Sykes S."/>
            <person name="Wortman J."/>
            <person name="Nusbaum C."/>
            <person name="Birren B."/>
        </authorList>
    </citation>
    <scope>NUCLEOTIDE SEQUENCE [LARGE SCALE GENOMIC DNA]</scope>
    <source>
        <strain evidence="9">CBS 10737</strain>
    </source>
</reference>
<evidence type="ECO:0000259" key="8">
    <source>
        <dbReference type="PROSITE" id="PS50048"/>
    </source>
</evidence>
<dbReference type="STRING" id="1296096.A0A1B9I1I5"/>
<dbReference type="PANTHER" id="PTHR47782:SF12">
    <property type="entry name" value="ZN(II)2CYS6 TRANSCRIPTION FACTOR (EUROFUNG)"/>
    <property type="match status" value="1"/>
</dbReference>
<dbReference type="GO" id="GO:0006351">
    <property type="term" value="P:DNA-templated transcription"/>
    <property type="evidence" value="ECO:0007669"/>
    <property type="project" value="InterPro"/>
</dbReference>
<evidence type="ECO:0000256" key="3">
    <source>
        <dbReference type="ARBA" id="ARBA00022833"/>
    </source>
</evidence>
<dbReference type="CDD" id="cd00067">
    <property type="entry name" value="GAL4"/>
    <property type="match status" value="1"/>
</dbReference>
<protein>
    <recommendedName>
        <fullName evidence="8">Zn(2)-C6 fungal-type domain-containing protein</fullName>
    </recommendedName>
</protein>
<dbReference type="InterPro" id="IPR001138">
    <property type="entry name" value="Zn2Cys6_DnaBD"/>
</dbReference>
<dbReference type="Proteomes" id="UP000094020">
    <property type="component" value="Chromosome 8"/>
</dbReference>
<dbReference type="OrthoDB" id="3364175at2759"/>
<dbReference type="InterPro" id="IPR052202">
    <property type="entry name" value="Yeast_MetPath_Reg"/>
</dbReference>
<dbReference type="InterPro" id="IPR007219">
    <property type="entry name" value="XnlR_reg_dom"/>
</dbReference>
<dbReference type="PROSITE" id="PS50048">
    <property type="entry name" value="ZN2_CY6_FUNGAL_2"/>
    <property type="match status" value="1"/>
</dbReference>
<dbReference type="InterPro" id="IPR036864">
    <property type="entry name" value="Zn2-C6_fun-type_DNA-bd_sf"/>
</dbReference>
<organism evidence="9">
    <name type="scientific">Kwoniella pini CBS 10737</name>
    <dbReference type="NCBI Taxonomy" id="1296096"/>
    <lineage>
        <taxon>Eukaryota</taxon>
        <taxon>Fungi</taxon>
        <taxon>Dikarya</taxon>
        <taxon>Basidiomycota</taxon>
        <taxon>Agaricomycotina</taxon>
        <taxon>Tremellomycetes</taxon>
        <taxon>Tremellales</taxon>
        <taxon>Cryptococcaceae</taxon>
        <taxon>Kwoniella</taxon>
    </lineage>
</organism>
<gene>
    <name evidence="9" type="ORF">I206_05092</name>
    <name evidence="10" type="ORF">I206_106266</name>
</gene>
<evidence type="ECO:0000256" key="4">
    <source>
        <dbReference type="ARBA" id="ARBA00023015"/>
    </source>
</evidence>
<dbReference type="PANTHER" id="PTHR47782">
    <property type="entry name" value="ZN(II)2CYS6 TRANSCRIPTION FACTOR (EUROFUNG)-RELATED"/>
    <property type="match status" value="1"/>
</dbReference>
<comment type="subcellular location">
    <subcellularLocation>
        <location evidence="1">Nucleus</location>
    </subcellularLocation>
</comment>
<evidence type="ECO:0000256" key="1">
    <source>
        <dbReference type="ARBA" id="ARBA00004123"/>
    </source>
</evidence>
<evidence type="ECO:0000313" key="11">
    <source>
        <dbReference type="Proteomes" id="UP000094020"/>
    </source>
</evidence>
<proteinExistence type="predicted"/>
<reference evidence="9" key="3">
    <citation type="submission" date="2016-07" db="EMBL/GenBank/DDBJ databases">
        <title>Evolution of pathogenesis and genome organization in the Tremellales.</title>
        <authorList>
            <person name="Cuomo C."/>
            <person name="Litvintseva A."/>
            <person name="Heitman J."/>
            <person name="Chen Y."/>
            <person name="Sun S."/>
            <person name="Springer D."/>
            <person name="Dromer F."/>
            <person name="Young S."/>
            <person name="Zeng Q."/>
            <person name="Chapman S."/>
            <person name="Gujja S."/>
            <person name="Saif S."/>
            <person name="Birren B."/>
        </authorList>
    </citation>
    <scope>NUCLEOTIDE SEQUENCE</scope>
    <source>
        <strain evidence="9">CBS 10737</strain>
    </source>
</reference>
<dbReference type="Pfam" id="PF04082">
    <property type="entry name" value="Fungal_trans"/>
    <property type="match status" value="1"/>
</dbReference>
<feature type="domain" description="Zn(2)-C6 fungal-type" evidence="8">
    <location>
        <begin position="26"/>
        <end position="57"/>
    </location>
</feature>
<dbReference type="GeneID" id="30173461"/>
<evidence type="ECO:0000256" key="5">
    <source>
        <dbReference type="ARBA" id="ARBA00023125"/>
    </source>
</evidence>
<dbReference type="PROSITE" id="PS00463">
    <property type="entry name" value="ZN2_CY6_FUNGAL_1"/>
    <property type="match status" value="1"/>
</dbReference>
<dbReference type="GO" id="GO:0008270">
    <property type="term" value="F:zinc ion binding"/>
    <property type="evidence" value="ECO:0007669"/>
    <property type="project" value="InterPro"/>
</dbReference>
<name>A0A1B9I1I5_9TREE</name>
<dbReference type="KEGG" id="kpin:30173461"/>
<evidence type="ECO:0000256" key="7">
    <source>
        <dbReference type="ARBA" id="ARBA00023242"/>
    </source>
</evidence>
<dbReference type="RefSeq" id="XP_019010618.1">
    <property type="nucleotide sequence ID" value="XM_019156816.1"/>
</dbReference>
<keyword evidence="3" id="KW-0862">Zinc</keyword>
<dbReference type="AlphaFoldDB" id="A0A1B9I1I5"/>
<dbReference type="Pfam" id="PF00172">
    <property type="entry name" value="Zn_clus"/>
    <property type="match status" value="1"/>
</dbReference>
<keyword evidence="4" id="KW-0805">Transcription regulation</keyword>
<keyword evidence="7" id="KW-0539">Nucleus</keyword>
<evidence type="ECO:0000313" key="9">
    <source>
        <dbReference type="EMBL" id="OCF49399.1"/>
    </source>
</evidence>
<dbReference type="GO" id="GO:0000981">
    <property type="term" value="F:DNA-binding transcription factor activity, RNA polymerase II-specific"/>
    <property type="evidence" value="ECO:0007669"/>
    <property type="project" value="InterPro"/>
</dbReference>
<sequence>MPVQRQKLSQKPSDRSLPEGATLVKACNRCHDRKTKCDGKLPRCTSCVKNAYHECNVSDCISWSNSRVVELESRIQWLEQLINRECQVENFIQKIATGSSVASSVFNKNDNDSGQSPTDEFAEEIGMLSLRACGSYMGSMSGITLAALISSSIGLYGENVPSIPPEISHVRNCSGQPPIIACFPPQNLLSIYITDYLDCIHQWYPIIDLNLLDDSIHRLYQSRENIDTFPRFVILMIAALTPRNLQDMNGPIDYFRFATTFIPTLLARKSLESITVLLFLCIYSIRSWKSGQGEHHDVNAWEIIGLAMRLGVSMGLTRNNEKWPFSLVQREYRRQLWWSLYSLERYIAVTTGRVLSIRNEGIDALSPQALFETLPDRLVAFVSNSITTIDYRPFLHLLEQRRLLGEVLESVYITRPRMGPRMSIEDTSARVDTIQSKIVEWARYSFQLTEPDTVTHDILQVAFHQVTLLLHRPSPSFPCPPAQVLNVCMGAARATIRISARAVENQLVEQIIPGWQGFAAVFTCGITLLYCSWSGPGCSNAIQIGEEYSLDEDLALCRNTLNHLAADDDARRYAQLFERLIGAFGRMSRIPIPILDVMQSTTAVADPFSPWFKQSG</sequence>
<dbReference type="CDD" id="cd12148">
    <property type="entry name" value="fungal_TF_MHR"/>
    <property type="match status" value="1"/>
</dbReference>
<dbReference type="GO" id="GO:0043565">
    <property type="term" value="F:sequence-specific DNA binding"/>
    <property type="evidence" value="ECO:0007669"/>
    <property type="project" value="TreeGrafter"/>
</dbReference>
<accession>A0A1B9I1I5</accession>
<dbReference type="SMART" id="SM00066">
    <property type="entry name" value="GAL4"/>
    <property type="match status" value="1"/>
</dbReference>
<evidence type="ECO:0000256" key="6">
    <source>
        <dbReference type="ARBA" id="ARBA00023163"/>
    </source>
</evidence>
<evidence type="ECO:0000313" key="10">
    <source>
        <dbReference type="EMBL" id="WWC72304.1"/>
    </source>
</evidence>